<gene>
    <name evidence="3" type="ORF">CLVI_16150</name>
</gene>
<dbReference type="Proteomes" id="UP000239471">
    <property type="component" value="Unassembled WGS sequence"/>
</dbReference>
<dbReference type="AlphaFoldDB" id="A0A2T0BFL1"/>
<evidence type="ECO:0000256" key="1">
    <source>
        <dbReference type="ARBA" id="ARBA00038357"/>
    </source>
</evidence>
<keyword evidence="4" id="KW-1185">Reference proteome</keyword>
<reference evidence="3 4" key="1">
    <citation type="submission" date="2018-03" db="EMBL/GenBank/DDBJ databases">
        <title>Genome sequence of Clostridium vincentii DSM 10228.</title>
        <authorList>
            <person name="Poehlein A."/>
            <person name="Daniel R."/>
        </authorList>
    </citation>
    <scope>NUCLEOTIDE SEQUENCE [LARGE SCALE GENOMIC DNA]</scope>
    <source>
        <strain evidence="3 4">DSM 10228</strain>
    </source>
</reference>
<organism evidence="3 4">
    <name type="scientific">Clostridium vincentii</name>
    <dbReference type="NCBI Taxonomy" id="52704"/>
    <lineage>
        <taxon>Bacteria</taxon>
        <taxon>Bacillati</taxon>
        <taxon>Bacillota</taxon>
        <taxon>Clostridia</taxon>
        <taxon>Eubacteriales</taxon>
        <taxon>Clostridiaceae</taxon>
        <taxon>Clostridium</taxon>
    </lineage>
</organism>
<feature type="domain" description="Cytochrome b5 heme-binding" evidence="2">
    <location>
        <begin position="25"/>
        <end position="96"/>
    </location>
</feature>
<evidence type="ECO:0000313" key="4">
    <source>
        <dbReference type="Proteomes" id="UP000239471"/>
    </source>
</evidence>
<comment type="caution">
    <text evidence="3">The sequence shown here is derived from an EMBL/GenBank/DDBJ whole genome shotgun (WGS) entry which is preliminary data.</text>
</comment>
<dbReference type="OrthoDB" id="9785263at2"/>
<accession>A0A2T0BFL1</accession>
<dbReference type="SUPFAM" id="SSF55856">
    <property type="entry name" value="Cytochrome b5-like heme/steroid binding domain"/>
    <property type="match status" value="1"/>
</dbReference>
<dbReference type="RefSeq" id="WP_106059603.1">
    <property type="nucleotide sequence ID" value="NZ_PVXQ01000014.1"/>
</dbReference>
<dbReference type="SMART" id="SM01117">
    <property type="entry name" value="Cyt-b5"/>
    <property type="match status" value="1"/>
</dbReference>
<evidence type="ECO:0000259" key="2">
    <source>
        <dbReference type="SMART" id="SM01117"/>
    </source>
</evidence>
<name>A0A2T0BFL1_9CLOT</name>
<comment type="similarity">
    <text evidence="1">Belongs to the cytochrome b5 family. MAPR subfamily.</text>
</comment>
<dbReference type="EMBL" id="PVXQ01000014">
    <property type="protein sequence ID" value="PRR82648.1"/>
    <property type="molecule type" value="Genomic_DNA"/>
</dbReference>
<dbReference type="PANTHER" id="PTHR10281:SF76">
    <property type="entry name" value="CALCUTTA CUP-RELATED"/>
    <property type="match status" value="1"/>
</dbReference>
<dbReference type="InterPro" id="IPR050577">
    <property type="entry name" value="MAPR/NEUFC/NENF-like"/>
</dbReference>
<dbReference type="PANTHER" id="PTHR10281">
    <property type="entry name" value="MEMBRANE-ASSOCIATED PROGESTERONE RECEPTOR COMPONENT-RELATED"/>
    <property type="match status" value="1"/>
</dbReference>
<proteinExistence type="inferred from homology"/>
<dbReference type="Gene3D" id="3.10.120.10">
    <property type="entry name" value="Cytochrome b5-like heme/steroid binding domain"/>
    <property type="match status" value="1"/>
</dbReference>
<protein>
    <submittedName>
        <fullName evidence="3">Cytochrome b5-like Heme/Steroid binding domain protein</fullName>
    </submittedName>
</protein>
<evidence type="ECO:0000313" key="3">
    <source>
        <dbReference type="EMBL" id="PRR82648.1"/>
    </source>
</evidence>
<dbReference type="Pfam" id="PF00173">
    <property type="entry name" value="Cyt-b5"/>
    <property type="match status" value="1"/>
</dbReference>
<dbReference type="InterPro" id="IPR001199">
    <property type="entry name" value="Cyt_B5-like_heme/steroid-bd"/>
</dbReference>
<dbReference type="InterPro" id="IPR036400">
    <property type="entry name" value="Cyt_B5-like_heme/steroid_sf"/>
</dbReference>
<sequence>MSIYFDLKTIRELIGDNYYREQKEFTLEELSQYDGSNGKPAYVAIEGIVYDLSKESTWAGGTHFNLTAGKDLTVQFKSCHGMSQITNNLLKVGYLQ</sequence>